<keyword evidence="3" id="KW-1185">Reference proteome</keyword>
<comment type="caution">
    <text evidence="2">The sequence shown here is derived from an EMBL/GenBank/DDBJ whole genome shotgun (WGS) entry which is preliminary data.</text>
</comment>
<feature type="transmembrane region" description="Helical" evidence="1">
    <location>
        <begin position="41"/>
        <end position="61"/>
    </location>
</feature>
<keyword evidence="1" id="KW-0812">Transmembrane</keyword>
<sequence length="121" mass="12965">MTPIQSFSLVLLAGPVVYAIQMLIFLFRFGRIDAETVLQGLIFVPTGWLMALPVAFVLGRLPARSQRLWLWGISALALPVSLVGMIMGGLLGPLGIIAYGVLPMLAAATIGYILTRLVGRA</sequence>
<organism evidence="2 3">
    <name type="scientific">Hoeflea poritis</name>
    <dbReference type="NCBI Taxonomy" id="2993659"/>
    <lineage>
        <taxon>Bacteria</taxon>
        <taxon>Pseudomonadati</taxon>
        <taxon>Pseudomonadota</taxon>
        <taxon>Alphaproteobacteria</taxon>
        <taxon>Hyphomicrobiales</taxon>
        <taxon>Rhizobiaceae</taxon>
        <taxon>Hoeflea</taxon>
    </lineage>
</organism>
<evidence type="ECO:0000313" key="3">
    <source>
        <dbReference type="Proteomes" id="UP001148313"/>
    </source>
</evidence>
<evidence type="ECO:0000256" key="1">
    <source>
        <dbReference type="SAM" id="Phobius"/>
    </source>
</evidence>
<keyword evidence="1" id="KW-1133">Transmembrane helix</keyword>
<gene>
    <name evidence="2" type="ORF">OOZ53_18970</name>
</gene>
<feature type="transmembrane region" description="Helical" evidence="1">
    <location>
        <begin position="68"/>
        <end position="90"/>
    </location>
</feature>
<name>A0ABT4VRW8_9HYPH</name>
<keyword evidence="1" id="KW-0472">Membrane</keyword>
<dbReference type="Proteomes" id="UP001148313">
    <property type="component" value="Unassembled WGS sequence"/>
</dbReference>
<accession>A0ABT4VRW8</accession>
<reference evidence="2" key="1">
    <citation type="submission" date="2022-11" db="EMBL/GenBank/DDBJ databases">
        <title>Hoeflea poritis sp. nov., isolated from scleractinian coral Porites lutea.</title>
        <authorList>
            <person name="Zhang G."/>
            <person name="Wei Q."/>
            <person name="Cai L."/>
        </authorList>
    </citation>
    <scope>NUCLEOTIDE SEQUENCE</scope>
    <source>
        <strain evidence="2">E7-10</strain>
    </source>
</reference>
<protein>
    <recommendedName>
        <fullName evidence="4">Major facilitator superfamily (MFS) profile domain-containing protein</fullName>
    </recommendedName>
</protein>
<evidence type="ECO:0008006" key="4">
    <source>
        <dbReference type="Google" id="ProtNLM"/>
    </source>
</evidence>
<feature type="transmembrane region" description="Helical" evidence="1">
    <location>
        <begin position="7"/>
        <end position="29"/>
    </location>
</feature>
<evidence type="ECO:0000313" key="2">
    <source>
        <dbReference type="EMBL" id="MDA4847452.1"/>
    </source>
</evidence>
<feature type="transmembrane region" description="Helical" evidence="1">
    <location>
        <begin position="96"/>
        <end position="115"/>
    </location>
</feature>
<dbReference type="EMBL" id="JAPJZH010000013">
    <property type="protein sequence ID" value="MDA4847452.1"/>
    <property type="molecule type" value="Genomic_DNA"/>
</dbReference>
<dbReference type="RefSeq" id="WP_271091275.1">
    <property type="nucleotide sequence ID" value="NZ_JAPJZH010000013.1"/>
</dbReference>
<proteinExistence type="predicted"/>